<dbReference type="EMBL" id="JAOZYT010000019">
    <property type="protein sequence ID" value="MCW0523554.1"/>
    <property type="molecule type" value="Genomic_DNA"/>
</dbReference>
<gene>
    <name evidence="1" type="ORF">OKE68_04385</name>
</gene>
<dbReference type="AlphaFoldDB" id="A0AAP3EW05"/>
<dbReference type="RefSeq" id="WP_064970216.1">
    <property type="nucleotide sequence ID" value="NZ_CP029760.1"/>
</dbReference>
<evidence type="ECO:0000313" key="2">
    <source>
        <dbReference type="Proteomes" id="UP001207440"/>
    </source>
</evidence>
<name>A0AAP3EW05_RIEAN</name>
<protein>
    <submittedName>
        <fullName evidence="1">Uncharacterized protein</fullName>
    </submittedName>
</protein>
<sequence>MRKVLLVCTLFILASCSSPLSKKFNPDNFGADFSEIQKKVGKDDADMLKSYILSHSIVGRDIEINGLTYQQILDKAKAEKKEKEEAIATFNNKRFTNLDNFLDDLQAIVDKKCIAITNEEVGCLGAFCGWKEKEGVIKNYTYKKIMDEAPGFCSENGF</sequence>
<dbReference type="Proteomes" id="UP001207440">
    <property type="component" value="Unassembled WGS sequence"/>
</dbReference>
<comment type="caution">
    <text evidence="1">The sequence shown here is derived from an EMBL/GenBank/DDBJ whole genome shotgun (WGS) entry which is preliminary data.</text>
</comment>
<proteinExistence type="predicted"/>
<dbReference type="PROSITE" id="PS51257">
    <property type="entry name" value="PROKAR_LIPOPROTEIN"/>
    <property type="match status" value="1"/>
</dbReference>
<accession>A0AAP3EW05</accession>
<organism evidence="1 2">
    <name type="scientific">Riemerella anatipestifer</name>
    <name type="common">Moraxella anatipestifer</name>
    <dbReference type="NCBI Taxonomy" id="34085"/>
    <lineage>
        <taxon>Bacteria</taxon>
        <taxon>Pseudomonadati</taxon>
        <taxon>Bacteroidota</taxon>
        <taxon>Flavobacteriia</taxon>
        <taxon>Flavobacteriales</taxon>
        <taxon>Weeksellaceae</taxon>
        <taxon>Riemerella</taxon>
    </lineage>
</organism>
<reference evidence="1" key="1">
    <citation type="submission" date="2022-10" db="EMBL/GenBank/DDBJ databases">
        <title>Sifting through the core-genome to identify putative cross-protective antigens against Riemerella anatipestifer.</title>
        <authorList>
            <person name="Zheng X."/>
            <person name="Zhang W."/>
        </authorList>
    </citation>
    <scope>NUCLEOTIDE SEQUENCE</scope>
    <source>
        <strain evidence="1">ZWRA178</strain>
    </source>
</reference>
<evidence type="ECO:0000313" key="1">
    <source>
        <dbReference type="EMBL" id="MCW0523554.1"/>
    </source>
</evidence>